<dbReference type="EMBL" id="VSSQ01010722">
    <property type="protein sequence ID" value="MPM45043.1"/>
    <property type="molecule type" value="Genomic_DNA"/>
</dbReference>
<evidence type="ECO:0000313" key="1">
    <source>
        <dbReference type="EMBL" id="MPM45043.1"/>
    </source>
</evidence>
<organism evidence="1">
    <name type="scientific">bioreactor metagenome</name>
    <dbReference type="NCBI Taxonomy" id="1076179"/>
    <lineage>
        <taxon>unclassified sequences</taxon>
        <taxon>metagenomes</taxon>
        <taxon>ecological metagenomes</taxon>
    </lineage>
</organism>
<dbReference type="Pfam" id="PF11185">
    <property type="entry name" value="DUF2971"/>
    <property type="match status" value="1"/>
</dbReference>
<protein>
    <recommendedName>
        <fullName evidence="2">DUF2971 domain-containing protein</fullName>
    </recommendedName>
</protein>
<accession>A0A645A2H1</accession>
<sequence length="345" mass="41328">MHNEKLFFQYQKIEDKDRNYTIENLSKNQLHFSDPTKFNDPFDCKFSLDHIGTREQWINDYKKLGYNQRKAVKAFNEDLKADYLKKEDGGLYSFNFIKKMNKNIELGLSKVEEYLVYNHPNRESRKQIGIDMNDYIRDTGLPKICCFSEKDNNILMWSHYAYYHQGICLRFRSYKKRCKRNGSVDDILIDLGLMVEGRDYYLLNLYSPKTMEIVTTSIFSEVEYRDDLPESANYFDKLRPIKMYKFLLTKFSEWSYENEYRIMVPDQMLENNLLKYQKKALEGVVFGLKITHKNAKLVYETIKKNYLDEGIVINFYEAKEVPKKYEIKIEPIENVEKYIDSIKPI</sequence>
<reference evidence="1" key="1">
    <citation type="submission" date="2019-08" db="EMBL/GenBank/DDBJ databases">
        <authorList>
            <person name="Kucharzyk K."/>
            <person name="Murdoch R.W."/>
            <person name="Higgins S."/>
            <person name="Loffler F."/>
        </authorList>
    </citation>
    <scope>NUCLEOTIDE SEQUENCE</scope>
</reference>
<comment type="caution">
    <text evidence="1">The sequence shown here is derived from an EMBL/GenBank/DDBJ whole genome shotgun (WGS) entry which is preliminary data.</text>
</comment>
<evidence type="ECO:0008006" key="2">
    <source>
        <dbReference type="Google" id="ProtNLM"/>
    </source>
</evidence>
<name>A0A645A2H1_9ZZZZ</name>
<gene>
    <name evidence="1" type="ORF">SDC9_91728</name>
</gene>
<dbReference type="AlphaFoldDB" id="A0A645A2H1"/>
<dbReference type="InterPro" id="IPR021352">
    <property type="entry name" value="DUF2971"/>
</dbReference>
<proteinExistence type="predicted"/>